<feature type="domain" description="FHA" evidence="7">
    <location>
        <begin position="107"/>
        <end position="156"/>
    </location>
</feature>
<keyword evidence="6" id="KW-0472">Membrane</keyword>
<dbReference type="Gene3D" id="2.60.200.20">
    <property type="match status" value="1"/>
</dbReference>
<dbReference type="InterPro" id="IPR008984">
    <property type="entry name" value="SMAD_FHA_dom_sf"/>
</dbReference>
<feature type="domain" description="FtsK" evidence="8">
    <location>
        <begin position="940"/>
        <end position="1111"/>
    </location>
</feature>
<keyword evidence="6" id="KW-1133">Transmembrane helix</keyword>
<feature type="transmembrane region" description="Helical" evidence="6">
    <location>
        <begin position="228"/>
        <end position="248"/>
    </location>
</feature>
<dbReference type="SMART" id="SM00240">
    <property type="entry name" value="FHA"/>
    <property type="match status" value="1"/>
</dbReference>
<keyword evidence="10" id="KW-1185">Reference proteome</keyword>
<accession>A0ABW4A0B7</accession>
<evidence type="ECO:0000259" key="7">
    <source>
        <dbReference type="PROSITE" id="PS50006"/>
    </source>
</evidence>
<dbReference type="InterPro" id="IPR003593">
    <property type="entry name" value="AAA+_ATPase"/>
</dbReference>
<dbReference type="SMART" id="SM00382">
    <property type="entry name" value="AAA"/>
    <property type="match status" value="3"/>
</dbReference>
<dbReference type="SUPFAM" id="SSF49879">
    <property type="entry name" value="SMAD/FHA domain"/>
    <property type="match status" value="1"/>
</dbReference>
<gene>
    <name evidence="9" type="ORF">ACFQ5G_02165</name>
</gene>
<feature type="compositionally biased region" description="Low complexity" evidence="5">
    <location>
        <begin position="920"/>
        <end position="929"/>
    </location>
</feature>
<dbReference type="InterPro" id="IPR050206">
    <property type="entry name" value="FtsK/SpoIIIE/SftA"/>
</dbReference>
<dbReference type="PROSITE" id="PS50006">
    <property type="entry name" value="FHA_DOMAIN"/>
    <property type="match status" value="1"/>
</dbReference>
<dbReference type="Pfam" id="PF01580">
    <property type="entry name" value="FtsK_SpoIIIE"/>
    <property type="match status" value="2"/>
</dbReference>
<dbReference type="Proteomes" id="UP001597183">
    <property type="component" value="Unassembled WGS sequence"/>
</dbReference>
<proteinExistence type="predicted"/>
<feature type="transmembrane region" description="Helical" evidence="6">
    <location>
        <begin position="254"/>
        <end position="273"/>
    </location>
</feature>
<evidence type="ECO:0000256" key="3">
    <source>
        <dbReference type="ARBA" id="ARBA00022840"/>
    </source>
</evidence>
<organism evidence="9 10">
    <name type="scientific">Actinoplanes sichuanensis</name>
    <dbReference type="NCBI Taxonomy" id="512349"/>
    <lineage>
        <taxon>Bacteria</taxon>
        <taxon>Bacillati</taxon>
        <taxon>Actinomycetota</taxon>
        <taxon>Actinomycetes</taxon>
        <taxon>Micromonosporales</taxon>
        <taxon>Micromonosporaceae</taxon>
        <taxon>Actinoplanes</taxon>
    </lineage>
</organism>
<comment type="caution">
    <text evidence="9">The sequence shown here is derived from an EMBL/GenBank/DDBJ whole genome shotgun (WGS) entry which is preliminary data.</text>
</comment>
<dbReference type="SUPFAM" id="SSF52540">
    <property type="entry name" value="P-loop containing nucleoside triphosphate hydrolases"/>
    <property type="match status" value="2"/>
</dbReference>
<evidence type="ECO:0000313" key="10">
    <source>
        <dbReference type="Proteomes" id="UP001597183"/>
    </source>
</evidence>
<evidence type="ECO:0000256" key="1">
    <source>
        <dbReference type="ARBA" id="ARBA00022553"/>
    </source>
</evidence>
<keyword evidence="2 4" id="KW-0547">Nucleotide-binding</keyword>
<keyword evidence="6" id="KW-0812">Transmembrane</keyword>
<dbReference type="InterPro" id="IPR027417">
    <property type="entry name" value="P-loop_NTPase"/>
</dbReference>
<dbReference type="EMBL" id="JBHTMK010000004">
    <property type="protein sequence ID" value="MFD1364141.1"/>
    <property type="molecule type" value="Genomic_DNA"/>
</dbReference>
<feature type="domain" description="FtsK" evidence="8">
    <location>
        <begin position="616"/>
        <end position="813"/>
    </location>
</feature>
<evidence type="ECO:0000256" key="2">
    <source>
        <dbReference type="ARBA" id="ARBA00022741"/>
    </source>
</evidence>
<keyword evidence="1" id="KW-0597">Phosphoprotein</keyword>
<feature type="binding site" evidence="4">
    <location>
        <begin position="634"/>
        <end position="641"/>
    </location>
    <ligand>
        <name>ATP</name>
        <dbReference type="ChEBI" id="CHEBI:30616"/>
    </ligand>
</feature>
<evidence type="ECO:0000313" key="9">
    <source>
        <dbReference type="EMBL" id="MFD1364141.1"/>
    </source>
</evidence>
<dbReference type="PANTHER" id="PTHR22683">
    <property type="entry name" value="SPORULATION PROTEIN RELATED"/>
    <property type="match status" value="1"/>
</dbReference>
<dbReference type="RefSeq" id="WP_317793942.1">
    <property type="nucleotide sequence ID" value="NZ_AP028461.1"/>
</dbReference>
<evidence type="ECO:0000256" key="4">
    <source>
        <dbReference type="PROSITE-ProRule" id="PRU00289"/>
    </source>
</evidence>
<name>A0ABW4A0B7_9ACTN</name>
<dbReference type="PROSITE" id="PS50901">
    <property type="entry name" value="FTSK"/>
    <property type="match status" value="2"/>
</dbReference>
<dbReference type="PANTHER" id="PTHR22683:SF1">
    <property type="entry name" value="TYPE VII SECRETION SYSTEM PROTEIN ESSC"/>
    <property type="match status" value="1"/>
</dbReference>
<dbReference type="Pfam" id="PF00498">
    <property type="entry name" value="FHA"/>
    <property type="match status" value="1"/>
</dbReference>
<dbReference type="InterPro" id="IPR000253">
    <property type="entry name" value="FHA_dom"/>
</dbReference>
<dbReference type="Gene3D" id="3.40.50.300">
    <property type="entry name" value="P-loop containing nucleotide triphosphate hydrolases"/>
    <property type="match status" value="3"/>
</dbReference>
<sequence length="1468" mass="153099">MWIPLTVVAGDRRADLHVRCTPTATVDDLRAALAERLQLADPGELSVDGRRPAAGDRLAAAGVRAGATVCLGPARQLARAPEPRRVLEGVAGPDGGLIIALPETGTISIGRDASNTVVLADTAVSRRHAIVACTPGEVVVRDAGSANGTEVNGTVLIDAQPLTAGAVVQVGDNQLRFRAGPDAAPAAKLVRQPDGSDRLDRPQRFTEPPVVREVRLPRKPPDRSRSSAGIGWAALSSLVLGVVAYFVFHSFTFLLLAAASTATLLISALVSYVRARREQARAAGRHAAEHAAAEAEIEALVVAERTARRRATPGPADVVAIARRPGPTLWERRPTHPDFLEVRIGIAALPSRVTVRDPDGGTTVPDVRDVPLTVSLTVAGTVGLAGPFPAARAVARWIVLQAVVQSGPADLRVVVLTAPGDRAAQAGWDWVRWLPHARPENGPLASVGADALSLQGRIDELAALVAQRRQAGDGGTAAPRRLLVVDGLSANDVPGLAELLQAGPDAGISVVAVGELPYRCPVTVTFQDSANVTVQRAGESPRPDVVADQIGVEPAETAARGIAALRDPQSAGGMSGLPERVALLDDHDGAGDPAAIARRWRGVPRRTDIVVGRAADGPLAIDLAANGPHAIVAGATGWGKSAFLQTLVAGLALANRPDELGFLLIDFKGGAAFAPFVTLPHVMGMITNLDGRAVMRALDSLAGEILRRQVYLREAGVEKLAEYQRLAAAGALPDGCPPRLPRMCIVVDEFAILREKLSDDILRRLVHVATQGRSIGLHLILGTQTPRGAVPPEIAENAKLRIALHLSADHSQDVVGTPDARLITVPGRGLVRRGQEADVVVFQSAYVGGRTRRVGGPPVRVLRAAFDELGREPAGEEVAEVRDADILVRAVAEAAAAAGIGRPELPWLPELPARLDAAGLSSSSAPALPYGREDRPEERRQPVAEWDLDAGTHLLAAGRPRSGRSTLLRTLAAAIAKQPADRVHLYVMDCGGALADLRDLPQCGAYLDQSELARGARLLDRLEALVSGGPAAARTVLFIDDWDSWVQTFGEVDGGALHEQLMRVVRKGPAAGLHVAVTGGSTLFTSARARALNEASQDRLALAFDAEDYGWIGVPATARPAEPRPGLAVRLGAPHRAVQVAVLSQPLRAPARGPEKGGPWPVDALPSRVGYPEAAVLPRGTGPAWIGLGVGGDRLQWLGADAVREGPAVFVAGERHSGRSTTLLAIALDALDRGVPVVAVAPSRGSVLHELTGVAGVAAVLGARQPTDRQIGLAIAAAGAGPCLVVIDDAEQLQNSDGGRALHRMMLAEDAGRAFVVAADLAVLSAPAPNSLLGEAGRGGTGLVLTPRSARVHLFGVLTRLPEAYVSSEPPGRAVLLRRSAAAPVQVPYASSADVRGRARRSGSVAALLQVTDVLAGPAPTPAGRLCELIDRLRAAGFDELAPDAAQRAVAWAPGWDGTPEDLVAAAR</sequence>
<dbReference type="CDD" id="cd00060">
    <property type="entry name" value="FHA"/>
    <property type="match status" value="1"/>
</dbReference>
<evidence type="ECO:0000256" key="6">
    <source>
        <dbReference type="SAM" id="Phobius"/>
    </source>
</evidence>
<feature type="region of interest" description="Disordered" evidence="5">
    <location>
        <begin position="920"/>
        <end position="939"/>
    </location>
</feature>
<evidence type="ECO:0000256" key="5">
    <source>
        <dbReference type="SAM" id="MobiDB-lite"/>
    </source>
</evidence>
<reference evidence="10" key="1">
    <citation type="journal article" date="2019" name="Int. J. Syst. Evol. Microbiol.">
        <title>The Global Catalogue of Microorganisms (GCM) 10K type strain sequencing project: providing services to taxonomists for standard genome sequencing and annotation.</title>
        <authorList>
            <consortium name="The Broad Institute Genomics Platform"/>
            <consortium name="The Broad Institute Genome Sequencing Center for Infectious Disease"/>
            <person name="Wu L."/>
            <person name="Ma J."/>
        </authorList>
    </citation>
    <scope>NUCLEOTIDE SEQUENCE [LARGE SCALE GENOMIC DNA]</scope>
    <source>
        <strain evidence="10">CCM 7526</strain>
    </source>
</reference>
<feature type="binding site" evidence="4">
    <location>
        <begin position="958"/>
        <end position="965"/>
    </location>
    <ligand>
        <name>ATP</name>
        <dbReference type="ChEBI" id="CHEBI:30616"/>
    </ligand>
</feature>
<keyword evidence="3 4" id="KW-0067">ATP-binding</keyword>
<dbReference type="InterPro" id="IPR002543">
    <property type="entry name" value="FtsK_dom"/>
</dbReference>
<evidence type="ECO:0000259" key="8">
    <source>
        <dbReference type="PROSITE" id="PS50901"/>
    </source>
</evidence>
<protein>
    <submittedName>
        <fullName evidence="9">FtsK/SpoIIIE domain-containing protein</fullName>
    </submittedName>
</protein>